<protein>
    <submittedName>
        <fullName evidence="3">VanZ family protein</fullName>
    </submittedName>
</protein>
<dbReference type="InterPro" id="IPR006976">
    <property type="entry name" value="VanZ-like"/>
</dbReference>
<evidence type="ECO:0000313" key="4">
    <source>
        <dbReference type="Proteomes" id="UP000297966"/>
    </source>
</evidence>
<dbReference type="NCBIfam" id="NF037970">
    <property type="entry name" value="vanZ_1"/>
    <property type="match status" value="1"/>
</dbReference>
<reference evidence="3 4" key="1">
    <citation type="submission" date="2019-03" db="EMBL/GenBank/DDBJ databases">
        <title>Bradyrhizobium diversity isolated from nodules of Chamaecrista fasciculata.</title>
        <authorList>
            <person name="Klepa M.S."/>
            <person name="Urquiaga M.O."/>
            <person name="Hungria M."/>
            <person name="Delamuta J.R."/>
        </authorList>
    </citation>
    <scope>NUCLEOTIDE SEQUENCE [LARGE SCALE GENOMIC DNA]</scope>
    <source>
        <strain evidence="3 4">CNPSo 3448</strain>
    </source>
</reference>
<evidence type="ECO:0000313" key="3">
    <source>
        <dbReference type="EMBL" id="TFV50833.1"/>
    </source>
</evidence>
<dbReference type="InterPro" id="IPR017015">
    <property type="entry name" value="UCP033367_VanZ"/>
</dbReference>
<feature type="transmembrane region" description="Helical" evidence="1">
    <location>
        <begin position="37"/>
        <end position="55"/>
    </location>
</feature>
<dbReference type="Pfam" id="PF04892">
    <property type="entry name" value="VanZ"/>
    <property type="match status" value="1"/>
</dbReference>
<keyword evidence="4" id="KW-1185">Reference proteome</keyword>
<dbReference type="OrthoDB" id="8101133at2"/>
<keyword evidence="1" id="KW-0812">Transmembrane</keyword>
<feature type="transmembrane region" description="Helical" evidence="1">
    <location>
        <begin position="60"/>
        <end position="79"/>
    </location>
</feature>
<comment type="caution">
    <text evidence="3">The sequence shown here is derived from an EMBL/GenBank/DDBJ whole genome shotgun (WGS) entry which is preliminary data.</text>
</comment>
<name>A0A4Y9M701_9BRAD</name>
<sequence length="127" mass="13483">MRMPILVRAFAWLLATAVTFATLGPPGLRPHSDLGQDGEHALAFILVGLAFGLAYRKQRLAAAAVSVILIGLLELMQFWAPGRHARLEDFLVDAATACAGFALAAAADWVTTRLRPSVSVTSEGPAE</sequence>
<keyword evidence="1" id="KW-1133">Transmembrane helix</keyword>
<dbReference type="EMBL" id="SPQT01000001">
    <property type="protein sequence ID" value="TFV50833.1"/>
    <property type="molecule type" value="Genomic_DNA"/>
</dbReference>
<dbReference type="AlphaFoldDB" id="A0A4Y9M701"/>
<proteinExistence type="predicted"/>
<evidence type="ECO:0000259" key="2">
    <source>
        <dbReference type="Pfam" id="PF04892"/>
    </source>
</evidence>
<keyword evidence="1" id="KW-0472">Membrane</keyword>
<dbReference type="Proteomes" id="UP000297966">
    <property type="component" value="Unassembled WGS sequence"/>
</dbReference>
<feature type="domain" description="VanZ-like" evidence="2">
    <location>
        <begin position="39"/>
        <end position="105"/>
    </location>
</feature>
<accession>A0A4Y9M701</accession>
<evidence type="ECO:0000256" key="1">
    <source>
        <dbReference type="SAM" id="Phobius"/>
    </source>
</evidence>
<organism evidence="3 4">
    <name type="scientific">Bradyrhizobium niftali</name>
    <dbReference type="NCBI Taxonomy" id="2560055"/>
    <lineage>
        <taxon>Bacteria</taxon>
        <taxon>Pseudomonadati</taxon>
        <taxon>Pseudomonadota</taxon>
        <taxon>Alphaproteobacteria</taxon>
        <taxon>Hyphomicrobiales</taxon>
        <taxon>Nitrobacteraceae</taxon>
        <taxon>Bradyrhizobium</taxon>
    </lineage>
</organism>
<gene>
    <name evidence="3" type="ORF">E4K65_01645</name>
</gene>
<dbReference type="PIRSF" id="PIRSF033367">
    <property type="entry name" value="UCP033367_VanZ"/>
    <property type="match status" value="1"/>
</dbReference>